<proteinExistence type="predicted"/>
<reference evidence="1 2" key="1">
    <citation type="submission" date="2024-02" db="EMBL/GenBank/DDBJ databases">
        <title>Whole genome of MDR Enterobacteriaceae from southern Thailand.</title>
        <authorList>
            <person name="Surachat K."/>
        </authorList>
    </citation>
    <scope>NUCLEOTIDE SEQUENCE [LARGE SCALE GENOMIC DNA]</scope>
    <source>
        <strain evidence="1 2">PSU_29</strain>
    </source>
</reference>
<name>A0ABU9VAH1_9ENTR</name>
<dbReference type="Proteomes" id="UP001411173">
    <property type="component" value="Unassembled WGS sequence"/>
</dbReference>
<sequence length="59" mass="6608">MNDNQSDLMKIIVDGKDVFVPYQVEVSIGGYQRKIPLIDESNLIEVTTLGSDVPEFISH</sequence>
<dbReference type="RefSeq" id="WP_343194699.1">
    <property type="nucleotide sequence ID" value="NZ_JBCIVJ010000024.1"/>
</dbReference>
<evidence type="ECO:0000313" key="2">
    <source>
        <dbReference type="Proteomes" id="UP001411173"/>
    </source>
</evidence>
<protein>
    <submittedName>
        <fullName evidence="1">Uncharacterized protein</fullName>
    </submittedName>
</protein>
<accession>A0ABU9VAH1</accession>
<comment type="caution">
    <text evidence="1">The sequence shown here is derived from an EMBL/GenBank/DDBJ whole genome shotgun (WGS) entry which is preliminary data.</text>
</comment>
<keyword evidence="2" id="KW-1185">Reference proteome</keyword>
<evidence type="ECO:0000313" key="1">
    <source>
        <dbReference type="EMBL" id="MEN0581573.1"/>
    </source>
</evidence>
<gene>
    <name evidence="1" type="ORF">AAIG39_21595</name>
</gene>
<organism evidence="1 2">
    <name type="scientific">Phytobacter palmae</name>
    <dbReference type="NCBI Taxonomy" id="1855371"/>
    <lineage>
        <taxon>Bacteria</taxon>
        <taxon>Pseudomonadati</taxon>
        <taxon>Pseudomonadota</taxon>
        <taxon>Gammaproteobacteria</taxon>
        <taxon>Enterobacterales</taxon>
        <taxon>Enterobacteriaceae</taxon>
        <taxon>Phytobacter</taxon>
    </lineage>
</organism>
<dbReference type="EMBL" id="JBCIVJ010000024">
    <property type="protein sequence ID" value="MEN0581573.1"/>
    <property type="molecule type" value="Genomic_DNA"/>
</dbReference>